<evidence type="ECO:0000256" key="4">
    <source>
        <dbReference type="PROSITE-ProRule" id="PRU00175"/>
    </source>
</evidence>
<feature type="compositionally biased region" description="Low complexity" evidence="5">
    <location>
        <begin position="163"/>
        <end position="186"/>
    </location>
</feature>
<feature type="transmembrane region" description="Helical" evidence="6">
    <location>
        <begin position="33"/>
        <end position="53"/>
    </location>
</feature>
<dbReference type="InterPro" id="IPR017907">
    <property type="entry name" value="Znf_RING_CS"/>
</dbReference>
<dbReference type="InterPro" id="IPR001841">
    <property type="entry name" value="Znf_RING"/>
</dbReference>
<reference evidence="8 9" key="1">
    <citation type="submission" date="2024-04" db="EMBL/GenBank/DDBJ databases">
        <title>Tritrichomonas musculus Genome.</title>
        <authorList>
            <person name="Alves-Ferreira E."/>
            <person name="Grigg M."/>
            <person name="Lorenzi H."/>
            <person name="Galac M."/>
        </authorList>
    </citation>
    <scope>NUCLEOTIDE SEQUENCE [LARGE SCALE GENOMIC DNA]</scope>
    <source>
        <strain evidence="8 9">EAF2021</strain>
    </source>
</reference>
<feature type="transmembrane region" description="Helical" evidence="6">
    <location>
        <begin position="65"/>
        <end position="86"/>
    </location>
</feature>
<dbReference type="Gene3D" id="3.30.40.10">
    <property type="entry name" value="Zinc/RING finger domain, C3HC4 (zinc finger)"/>
    <property type="match status" value="1"/>
</dbReference>
<keyword evidence="1" id="KW-0479">Metal-binding</keyword>
<dbReference type="Proteomes" id="UP001470230">
    <property type="component" value="Unassembled WGS sequence"/>
</dbReference>
<comment type="caution">
    <text evidence="8">The sequence shown here is derived from an EMBL/GenBank/DDBJ whole genome shotgun (WGS) entry which is preliminary data.</text>
</comment>
<dbReference type="PANTHER" id="PTHR16148:SF14">
    <property type="entry name" value="MYND-TYPE DOMAIN-CONTAINING PROTEIN"/>
    <property type="match status" value="1"/>
</dbReference>
<proteinExistence type="predicted"/>
<evidence type="ECO:0000256" key="2">
    <source>
        <dbReference type="ARBA" id="ARBA00022771"/>
    </source>
</evidence>
<evidence type="ECO:0000256" key="6">
    <source>
        <dbReference type="SAM" id="Phobius"/>
    </source>
</evidence>
<dbReference type="EMBL" id="JAPFFF010000002">
    <property type="protein sequence ID" value="KAK8897032.1"/>
    <property type="molecule type" value="Genomic_DNA"/>
</dbReference>
<feature type="region of interest" description="Disordered" evidence="5">
    <location>
        <begin position="158"/>
        <end position="186"/>
    </location>
</feature>
<evidence type="ECO:0000259" key="7">
    <source>
        <dbReference type="PROSITE" id="PS50089"/>
    </source>
</evidence>
<dbReference type="PROSITE" id="PS50089">
    <property type="entry name" value="ZF_RING_2"/>
    <property type="match status" value="1"/>
</dbReference>
<keyword evidence="2 4" id="KW-0863">Zinc-finger</keyword>
<feature type="domain" description="RING-type" evidence="7">
    <location>
        <begin position="207"/>
        <end position="230"/>
    </location>
</feature>
<name>A0ABR2L2T0_9EUKA</name>
<gene>
    <name evidence="8" type="ORF">M9Y10_014965</name>
</gene>
<keyword evidence="6" id="KW-0472">Membrane</keyword>
<keyword evidence="9" id="KW-1185">Reference proteome</keyword>
<dbReference type="SUPFAM" id="SSF57850">
    <property type="entry name" value="RING/U-box"/>
    <property type="match status" value="1"/>
</dbReference>
<dbReference type="SMART" id="SM00184">
    <property type="entry name" value="RING"/>
    <property type="match status" value="1"/>
</dbReference>
<dbReference type="PROSITE" id="PS00518">
    <property type="entry name" value="ZF_RING_1"/>
    <property type="match status" value="1"/>
</dbReference>
<accession>A0ABR2L2T0</accession>
<evidence type="ECO:0000313" key="8">
    <source>
        <dbReference type="EMBL" id="KAK8897032.1"/>
    </source>
</evidence>
<evidence type="ECO:0000313" key="9">
    <source>
        <dbReference type="Proteomes" id="UP001470230"/>
    </source>
</evidence>
<dbReference type="Pfam" id="PF13923">
    <property type="entry name" value="zf-C3HC4_2"/>
    <property type="match status" value="1"/>
</dbReference>
<keyword evidence="6" id="KW-1133">Transmembrane helix</keyword>
<keyword evidence="6" id="KW-0812">Transmembrane</keyword>
<evidence type="ECO:0000256" key="1">
    <source>
        <dbReference type="ARBA" id="ARBA00022723"/>
    </source>
</evidence>
<sequence length="255" mass="28916">MRSNLLAALVSLRTLFATLTKYNSFFDALSAAALVSLFVFLVVSSMKHIAFYFHFFRGCDIENGALSLLAHMSIIIRFIFVTPIWFCFLSDSPLTEFPDKYGVLPIAYLLAKIGCLWILCIDFAKDCSSFFRAVFLRAPNGVKCEKCVADVKRKWKAKSNLPNNNNDNNNNNNNNNNDNNENNNNNNNKDLNSLLESCPQADFTTQCGHSFCRKCIERARRADAACPICRFHIPRKWTMPFKFGTLSTVVIVCVF</sequence>
<dbReference type="PANTHER" id="PTHR16148">
    <property type="entry name" value="NF-KAPPA-B-REPRESSING FACTOR-RELATED"/>
    <property type="match status" value="1"/>
</dbReference>
<dbReference type="InterPro" id="IPR013083">
    <property type="entry name" value="Znf_RING/FYVE/PHD"/>
</dbReference>
<evidence type="ECO:0000256" key="3">
    <source>
        <dbReference type="ARBA" id="ARBA00022833"/>
    </source>
</evidence>
<protein>
    <recommendedName>
        <fullName evidence="7">RING-type domain-containing protein</fullName>
    </recommendedName>
</protein>
<keyword evidence="3" id="KW-0862">Zinc</keyword>
<organism evidence="8 9">
    <name type="scientific">Tritrichomonas musculus</name>
    <dbReference type="NCBI Taxonomy" id="1915356"/>
    <lineage>
        <taxon>Eukaryota</taxon>
        <taxon>Metamonada</taxon>
        <taxon>Parabasalia</taxon>
        <taxon>Tritrichomonadida</taxon>
        <taxon>Tritrichomonadidae</taxon>
        <taxon>Tritrichomonas</taxon>
    </lineage>
</organism>
<feature type="transmembrane region" description="Helical" evidence="6">
    <location>
        <begin position="106"/>
        <end position="124"/>
    </location>
</feature>
<evidence type="ECO:0000256" key="5">
    <source>
        <dbReference type="SAM" id="MobiDB-lite"/>
    </source>
</evidence>